<dbReference type="EMBL" id="JAPFIT010000027">
    <property type="protein sequence ID" value="MDC5742642.1"/>
    <property type="molecule type" value="Genomic_DNA"/>
</dbReference>
<dbReference type="SUPFAM" id="SSF109604">
    <property type="entry name" value="HD-domain/PDEase-like"/>
    <property type="match status" value="1"/>
</dbReference>
<evidence type="ECO:0000313" key="7">
    <source>
        <dbReference type="Proteomes" id="UP001150001"/>
    </source>
</evidence>
<evidence type="ECO:0000259" key="3">
    <source>
        <dbReference type="PROSITE" id="PS51833"/>
    </source>
</evidence>
<dbReference type="GeneID" id="78077036"/>
<dbReference type="PANTHER" id="PTHR33525:SF5">
    <property type="entry name" value="TWO COMPONENT SIGNAL TRANSDUCTION SYSTEM RESPONSE REGULATOR"/>
    <property type="match status" value="1"/>
</dbReference>
<evidence type="ECO:0000259" key="2">
    <source>
        <dbReference type="PROSITE" id="PS50110"/>
    </source>
</evidence>
<dbReference type="SMART" id="SM00448">
    <property type="entry name" value="REC"/>
    <property type="match status" value="1"/>
</dbReference>
<feature type="domain" description="Response regulatory" evidence="2">
    <location>
        <begin position="7"/>
        <end position="124"/>
    </location>
</feature>
<keyword evidence="7" id="KW-1185">Reference proteome</keyword>
<dbReference type="AlphaFoldDB" id="A0A178J8W5"/>
<dbReference type="InterPro" id="IPR013976">
    <property type="entry name" value="HDOD"/>
</dbReference>
<feature type="modified residue" description="4-aspartylphosphate" evidence="1">
    <location>
        <position position="60"/>
    </location>
</feature>
<reference evidence="4" key="2">
    <citation type="submission" date="2022-11" db="EMBL/GenBank/DDBJ databases">
        <title>Role of the vibriolysin VemA secreted by the emergent pathogen Vibrio europaeus in the colonization of Manila clam mucus.</title>
        <authorList>
            <person name="Martinez C."/>
            <person name="Rodriguez S."/>
            <person name="Vences A."/>
            <person name="Barja J.L."/>
            <person name="Toranzo A.E."/>
            <person name="Dubert J."/>
        </authorList>
    </citation>
    <scope>NUCLEOTIDE SEQUENCE</scope>
    <source>
        <strain evidence="4">3454</strain>
    </source>
</reference>
<protein>
    <submittedName>
        <fullName evidence="5">Response regulator</fullName>
    </submittedName>
</protein>
<name>A0A178J8W5_9VIBR</name>
<dbReference type="SUPFAM" id="SSF52172">
    <property type="entry name" value="CheY-like"/>
    <property type="match status" value="1"/>
</dbReference>
<dbReference type="InterPro" id="IPR052340">
    <property type="entry name" value="RNase_Y/CdgJ"/>
</dbReference>
<gene>
    <name evidence="5" type="ORF">AZ468_15075</name>
    <name evidence="4" type="ORF">OPW20_21495</name>
</gene>
<dbReference type="Gene3D" id="1.10.3210.10">
    <property type="entry name" value="Hypothetical protein af1432"/>
    <property type="match status" value="1"/>
</dbReference>
<reference evidence="5 6" key="1">
    <citation type="submission" date="2016-03" db="EMBL/GenBank/DDBJ databases">
        <title>Draft genome sequence of the Vibrio tubiashii subs. europaeus.</title>
        <authorList>
            <person name="Spinard E."/>
            <person name="Dubert J."/>
            <person name="Nelson D.R."/>
            <person name="Barja J.L."/>
        </authorList>
    </citation>
    <scope>NUCLEOTIDE SEQUENCE [LARGE SCALE GENOMIC DNA]</scope>
    <source>
        <strain evidence="6">PP-638</strain>
        <strain evidence="5">PP2-638</strain>
    </source>
</reference>
<dbReference type="OrthoDB" id="5755654at2"/>
<evidence type="ECO:0000313" key="4">
    <source>
        <dbReference type="EMBL" id="MDC5742642.1"/>
    </source>
</evidence>
<dbReference type="InterPro" id="IPR014626">
    <property type="entry name" value="Sig_transdc_resp-reg_put"/>
</dbReference>
<dbReference type="PANTHER" id="PTHR33525">
    <property type="match status" value="1"/>
</dbReference>
<feature type="domain" description="HDOD" evidence="3">
    <location>
        <begin position="145"/>
        <end position="330"/>
    </location>
</feature>
<dbReference type="InterPro" id="IPR011006">
    <property type="entry name" value="CheY-like_superfamily"/>
</dbReference>
<dbReference type="Pfam" id="PF08668">
    <property type="entry name" value="HDOD"/>
    <property type="match status" value="1"/>
</dbReference>
<dbReference type="RefSeq" id="WP_069668104.1">
    <property type="nucleotide sequence ID" value="NZ_JAPFIM010000004.1"/>
</dbReference>
<evidence type="ECO:0000313" key="6">
    <source>
        <dbReference type="Proteomes" id="UP000094761"/>
    </source>
</evidence>
<sequence>MAKSSFQVLYIDDDEFMLKAASRLLRRLKPDWSITLIQDPATWRDLTDAQAISPDLVLSDLIMPELKGDELLAQVSQHFPNSIRALITGDTTVEIEALTNNWTHFILPKPFSEKDFEQILTCAERLRTLPFSTRCRQKLAGIENLPVLPSIVRQLERCMDDEQCGSAEFAHIVANEPPLVGQVIKAANSVYLGFESRTNSLSTAVSRLGMKVVCGIAMTMMNRNAFRQLSDEEHEVVVAHHQTLANLAGALAQQLHWSAEEQDNVYLVCLLSAIGELILKEMGHTQALDSVNPLDLQVGYRDTDVISAYVLILWGYHLPVAEAILTLGQTSDVAEPHQWEMGQLVHFCHDYAQAQNAGTLNEWLDSLPEPLAVLPALLLSPEE</sequence>
<dbReference type="GO" id="GO:0000160">
    <property type="term" value="P:phosphorelay signal transduction system"/>
    <property type="evidence" value="ECO:0007669"/>
    <property type="project" value="InterPro"/>
</dbReference>
<dbReference type="InterPro" id="IPR001789">
    <property type="entry name" value="Sig_transdc_resp-reg_receiver"/>
</dbReference>
<comment type="caution">
    <text evidence="5">The sequence shown here is derived from an EMBL/GenBank/DDBJ whole genome shotgun (WGS) entry which is preliminary data.</text>
</comment>
<proteinExistence type="predicted"/>
<accession>A0A178J8W5</accession>
<dbReference type="Proteomes" id="UP000094761">
    <property type="component" value="Unassembled WGS sequence"/>
</dbReference>
<evidence type="ECO:0000313" key="5">
    <source>
        <dbReference type="EMBL" id="OAM98603.1"/>
    </source>
</evidence>
<organism evidence="5 6">
    <name type="scientific">Vibrio europaeus</name>
    <dbReference type="NCBI Taxonomy" id="300876"/>
    <lineage>
        <taxon>Bacteria</taxon>
        <taxon>Pseudomonadati</taxon>
        <taxon>Pseudomonadota</taxon>
        <taxon>Gammaproteobacteria</taxon>
        <taxon>Vibrionales</taxon>
        <taxon>Vibrionaceae</taxon>
        <taxon>Vibrio</taxon>
        <taxon>Vibrio oreintalis group</taxon>
    </lineage>
</organism>
<dbReference type="Pfam" id="PF00072">
    <property type="entry name" value="Response_reg"/>
    <property type="match status" value="1"/>
</dbReference>
<dbReference type="Proteomes" id="UP001150001">
    <property type="component" value="Unassembled WGS sequence"/>
</dbReference>
<dbReference type="Gene3D" id="3.40.50.2300">
    <property type="match status" value="1"/>
</dbReference>
<keyword evidence="1" id="KW-0597">Phosphoprotein</keyword>
<dbReference type="PIRSF" id="PIRSF036883">
    <property type="entry name" value="RR_HD-GYP_mod"/>
    <property type="match status" value="1"/>
</dbReference>
<evidence type="ECO:0000256" key="1">
    <source>
        <dbReference type="PROSITE-ProRule" id="PRU00169"/>
    </source>
</evidence>
<dbReference type="EMBL" id="LUAX01000006">
    <property type="protein sequence ID" value="OAM98603.1"/>
    <property type="molecule type" value="Genomic_DNA"/>
</dbReference>
<dbReference type="PROSITE" id="PS51833">
    <property type="entry name" value="HDOD"/>
    <property type="match status" value="1"/>
</dbReference>
<dbReference type="PROSITE" id="PS50110">
    <property type="entry name" value="RESPONSE_REGULATORY"/>
    <property type="match status" value="1"/>
</dbReference>